<protein>
    <submittedName>
        <fullName evidence="2">Uncharacterized protein</fullName>
    </submittedName>
</protein>
<dbReference type="RefSeq" id="WP_117329473.1">
    <property type="nucleotide sequence ID" value="NZ_QUWK01000003.1"/>
</dbReference>
<evidence type="ECO:0000256" key="1">
    <source>
        <dbReference type="SAM" id="Phobius"/>
    </source>
</evidence>
<gene>
    <name evidence="2" type="ORF">DYP60_03370</name>
</gene>
<accession>A0A372MIC1</accession>
<sequence length="161" mass="18446">MKLALTRTFWFRFVAILIILVFAVVLFFIGKQHTVLIDNKTVTVGGQEIRALQLVEIQIDNKDSMELAARDRDKEDVTGQKHSVTVIYTDSNWEEYTIERTFEVPLMQEMVLLSIPTLVANPEADQSLWLENYEPPTYAVTAADREEEVIIDDLSVLLTDI</sequence>
<proteinExistence type="predicted"/>
<name>A0A372MIC1_9SPIR</name>
<keyword evidence="1" id="KW-1133">Transmembrane helix</keyword>
<dbReference type="OrthoDB" id="360180at2"/>
<dbReference type="Proteomes" id="UP000264002">
    <property type="component" value="Unassembled WGS sequence"/>
</dbReference>
<organism evidence="2 3">
    <name type="scientific">Sphaerochaeta halotolerans</name>
    <dbReference type="NCBI Taxonomy" id="2293840"/>
    <lineage>
        <taxon>Bacteria</taxon>
        <taxon>Pseudomonadati</taxon>
        <taxon>Spirochaetota</taxon>
        <taxon>Spirochaetia</taxon>
        <taxon>Spirochaetales</taxon>
        <taxon>Sphaerochaetaceae</taxon>
        <taxon>Sphaerochaeta</taxon>
    </lineage>
</organism>
<dbReference type="EMBL" id="QUWK01000003">
    <property type="protein sequence ID" value="RFU95525.1"/>
    <property type="molecule type" value="Genomic_DNA"/>
</dbReference>
<dbReference type="InterPro" id="IPR046654">
    <property type="entry name" value="DUF6672"/>
</dbReference>
<evidence type="ECO:0000313" key="2">
    <source>
        <dbReference type="EMBL" id="RFU95525.1"/>
    </source>
</evidence>
<reference evidence="3" key="1">
    <citation type="submission" date="2018-08" db="EMBL/GenBank/DDBJ databases">
        <authorList>
            <person name="Grouzdev D.S."/>
            <person name="Krutkina M.S."/>
        </authorList>
    </citation>
    <scope>NUCLEOTIDE SEQUENCE [LARGE SCALE GENOMIC DNA]</scope>
    <source>
        <strain evidence="3">4-11</strain>
    </source>
</reference>
<keyword evidence="3" id="KW-1185">Reference proteome</keyword>
<dbReference type="AlphaFoldDB" id="A0A372MIC1"/>
<reference evidence="2 3" key="2">
    <citation type="submission" date="2018-09" db="EMBL/GenBank/DDBJ databases">
        <title>Genome of Sphaerochaeta halotolerans strain 4-11.</title>
        <authorList>
            <person name="Nazina T.N."/>
            <person name="Sokolova D.S."/>
        </authorList>
    </citation>
    <scope>NUCLEOTIDE SEQUENCE [LARGE SCALE GENOMIC DNA]</scope>
    <source>
        <strain evidence="2 3">4-11</strain>
    </source>
</reference>
<keyword evidence="1" id="KW-0812">Transmembrane</keyword>
<dbReference type="Pfam" id="PF20377">
    <property type="entry name" value="DUF6672"/>
    <property type="match status" value="1"/>
</dbReference>
<evidence type="ECO:0000313" key="3">
    <source>
        <dbReference type="Proteomes" id="UP000264002"/>
    </source>
</evidence>
<keyword evidence="1" id="KW-0472">Membrane</keyword>
<feature type="transmembrane region" description="Helical" evidence="1">
    <location>
        <begin position="9"/>
        <end position="30"/>
    </location>
</feature>
<comment type="caution">
    <text evidence="2">The sequence shown here is derived from an EMBL/GenBank/DDBJ whole genome shotgun (WGS) entry which is preliminary data.</text>
</comment>